<dbReference type="PROSITE" id="PS50405">
    <property type="entry name" value="GST_CTER"/>
    <property type="match status" value="1"/>
</dbReference>
<dbReference type="GO" id="GO:0004364">
    <property type="term" value="F:glutathione transferase activity"/>
    <property type="evidence" value="ECO:0007669"/>
    <property type="project" value="UniProtKB-EC"/>
</dbReference>
<evidence type="ECO:0000256" key="2">
    <source>
        <dbReference type="ARBA" id="ARBA00022575"/>
    </source>
</evidence>
<organism evidence="8 9">
    <name type="scientific">Oldenlandia corymbosa var. corymbosa</name>
    <dbReference type="NCBI Taxonomy" id="529605"/>
    <lineage>
        <taxon>Eukaryota</taxon>
        <taxon>Viridiplantae</taxon>
        <taxon>Streptophyta</taxon>
        <taxon>Embryophyta</taxon>
        <taxon>Tracheophyta</taxon>
        <taxon>Spermatophyta</taxon>
        <taxon>Magnoliopsida</taxon>
        <taxon>eudicotyledons</taxon>
        <taxon>Gunneridae</taxon>
        <taxon>Pentapetalae</taxon>
        <taxon>asterids</taxon>
        <taxon>lamiids</taxon>
        <taxon>Gentianales</taxon>
        <taxon>Rubiaceae</taxon>
        <taxon>Rubioideae</taxon>
        <taxon>Spermacoceae</taxon>
        <taxon>Hedyotis-Oldenlandia complex</taxon>
        <taxon>Oldenlandia</taxon>
    </lineage>
</organism>
<dbReference type="EMBL" id="OX459118">
    <property type="protein sequence ID" value="CAI9091020.1"/>
    <property type="molecule type" value="Genomic_DNA"/>
</dbReference>
<comment type="catalytic activity">
    <reaction evidence="4">
        <text>RX + glutathione = an S-substituted glutathione + a halide anion + H(+)</text>
        <dbReference type="Rhea" id="RHEA:16437"/>
        <dbReference type="ChEBI" id="CHEBI:15378"/>
        <dbReference type="ChEBI" id="CHEBI:16042"/>
        <dbReference type="ChEBI" id="CHEBI:17792"/>
        <dbReference type="ChEBI" id="CHEBI:57925"/>
        <dbReference type="ChEBI" id="CHEBI:90779"/>
        <dbReference type="EC" id="2.5.1.18"/>
    </reaction>
</comment>
<feature type="domain" description="GST N-terminal" evidence="6">
    <location>
        <begin position="25"/>
        <end position="106"/>
    </location>
</feature>
<evidence type="ECO:0000259" key="6">
    <source>
        <dbReference type="PROSITE" id="PS50404"/>
    </source>
</evidence>
<dbReference type="Pfam" id="PF13417">
    <property type="entry name" value="GST_N_3"/>
    <property type="match status" value="1"/>
</dbReference>
<dbReference type="GO" id="GO:0045174">
    <property type="term" value="F:glutathione dehydrogenase (ascorbate) activity"/>
    <property type="evidence" value="ECO:0007669"/>
    <property type="project" value="UniProtKB-ARBA"/>
</dbReference>
<dbReference type="PRINTS" id="PR01625">
    <property type="entry name" value="GSTRNSFRASEO"/>
</dbReference>
<dbReference type="PROSITE" id="PS50404">
    <property type="entry name" value="GST_NTER"/>
    <property type="match status" value="1"/>
</dbReference>
<dbReference type="FunFam" id="1.20.1050.10:FF:000041">
    <property type="entry name" value="Lambda class glutathione S-transferase"/>
    <property type="match status" value="1"/>
</dbReference>
<keyword evidence="2" id="KW-0216">Detoxification</keyword>
<evidence type="ECO:0000256" key="4">
    <source>
        <dbReference type="ARBA" id="ARBA00047960"/>
    </source>
</evidence>
<dbReference type="AlphaFoldDB" id="A0AAV1C7Y7"/>
<dbReference type="InterPro" id="IPR004045">
    <property type="entry name" value="Glutathione_S-Trfase_N"/>
</dbReference>
<keyword evidence="9" id="KW-1185">Reference proteome</keyword>
<evidence type="ECO:0000259" key="7">
    <source>
        <dbReference type="PROSITE" id="PS50405"/>
    </source>
</evidence>
<dbReference type="PANTHER" id="PTHR44328:SF16">
    <property type="entry name" value="PROTEIN IN2-1 HOMOLOG B"/>
    <property type="match status" value="1"/>
</dbReference>
<protein>
    <recommendedName>
        <fullName evidence="1">glutathione transferase</fullName>
        <ecNumber evidence="1">2.5.1.18</ecNumber>
    </recommendedName>
</protein>
<comment type="similarity">
    <text evidence="5">Belongs to the GST superfamily. Lambda family.</text>
</comment>
<dbReference type="InterPro" id="IPR044629">
    <property type="entry name" value="GSTL1/2/3"/>
</dbReference>
<dbReference type="InterPro" id="IPR010987">
    <property type="entry name" value="Glutathione-S-Trfase_C-like"/>
</dbReference>
<dbReference type="PANTHER" id="PTHR44328">
    <property type="entry name" value="GLUTATHIONE S-TRANSFERASE L1"/>
    <property type="match status" value="1"/>
</dbReference>
<evidence type="ECO:0000256" key="3">
    <source>
        <dbReference type="ARBA" id="ARBA00023002"/>
    </source>
</evidence>
<dbReference type="Pfam" id="PF13410">
    <property type="entry name" value="GST_C_2"/>
    <property type="match status" value="1"/>
</dbReference>
<dbReference type="Gene3D" id="1.20.1050.10">
    <property type="match status" value="1"/>
</dbReference>
<dbReference type="Proteomes" id="UP001161247">
    <property type="component" value="Chromosome 1"/>
</dbReference>
<dbReference type="EC" id="2.5.1.18" evidence="1"/>
<dbReference type="SFLD" id="SFLDS00019">
    <property type="entry name" value="Glutathione_Transferase_(cytos"/>
    <property type="match status" value="1"/>
</dbReference>
<gene>
    <name evidence="8" type="ORF">OLC1_LOCUS3049</name>
</gene>
<keyword evidence="3" id="KW-0560">Oxidoreductase</keyword>
<proteinExistence type="inferred from homology"/>
<evidence type="ECO:0000256" key="5">
    <source>
        <dbReference type="ARBA" id="ARBA00060732"/>
    </source>
</evidence>
<dbReference type="InterPro" id="IPR005442">
    <property type="entry name" value="GST_omega"/>
</dbReference>
<accession>A0AAV1C7Y7</accession>
<dbReference type="SFLD" id="SFLDG00358">
    <property type="entry name" value="Main_(cytGST)"/>
    <property type="match status" value="1"/>
</dbReference>
<dbReference type="InterPro" id="IPR036282">
    <property type="entry name" value="Glutathione-S-Trfase_C_sf"/>
</dbReference>
<dbReference type="SUPFAM" id="SSF52833">
    <property type="entry name" value="Thioredoxin-like"/>
    <property type="match status" value="1"/>
</dbReference>
<feature type="domain" description="GST C-terminal" evidence="7">
    <location>
        <begin position="97"/>
        <end position="233"/>
    </location>
</feature>
<dbReference type="InterPro" id="IPR036249">
    <property type="entry name" value="Thioredoxin-like_sf"/>
</dbReference>
<dbReference type="GO" id="GO:0005737">
    <property type="term" value="C:cytoplasm"/>
    <property type="evidence" value="ECO:0007669"/>
    <property type="project" value="InterPro"/>
</dbReference>
<dbReference type="Gene3D" id="3.40.30.10">
    <property type="entry name" value="Glutaredoxin"/>
    <property type="match status" value="1"/>
</dbReference>
<sequence>MATGLTQVRPPALTSSSDPPAIFDGTPKLYIAYVCPYAQRVWIASNFKGLQDKIKLIPIDLGNRPAWYKEKVYPANKVPALEHNNEVKGESLDLLKYLEEKFEGPSLLPDDPAKRQFAEELLAYTDTFNWSVIQSFKGDDTSKIDAAFDYLENALGKFSDGPFLLGESFSMADIAYIPFVERFQAFLSEVKHYDVTKGRPKVAAWIEAVDKVDAYKGTQPDLKEVVELYKNRFM</sequence>
<dbReference type="InterPro" id="IPR040079">
    <property type="entry name" value="Glutathione_S-Trfase"/>
</dbReference>
<evidence type="ECO:0000313" key="9">
    <source>
        <dbReference type="Proteomes" id="UP001161247"/>
    </source>
</evidence>
<dbReference type="FunFam" id="3.40.30.10:FF:000091">
    <property type="entry name" value="Glutathione S-transferase L2, chloroplastic"/>
    <property type="match status" value="1"/>
</dbReference>
<reference evidence="8" key="1">
    <citation type="submission" date="2023-03" db="EMBL/GenBank/DDBJ databases">
        <authorList>
            <person name="Julca I."/>
        </authorList>
    </citation>
    <scope>NUCLEOTIDE SEQUENCE</scope>
</reference>
<evidence type="ECO:0000313" key="8">
    <source>
        <dbReference type="EMBL" id="CAI9091020.1"/>
    </source>
</evidence>
<evidence type="ECO:0000256" key="1">
    <source>
        <dbReference type="ARBA" id="ARBA00012452"/>
    </source>
</evidence>
<dbReference type="SUPFAM" id="SSF47616">
    <property type="entry name" value="GST C-terminal domain-like"/>
    <property type="match status" value="1"/>
</dbReference>
<dbReference type="CDD" id="cd00570">
    <property type="entry name" value="GST_N_family"/>
    <property type="match status" value="1"/>
</dbReference>
<name>A0AAV1C7Y7_OLDCO</name>